<evidence type="ECO:0000256" key="7">
    <source>
        <dbReference type="ARBA" id="ARBA00023288"/>
    </source>
</evidence>
<comment type="caution">
    <text evidence="10">The sequence shown here is derived from an EMBL/GenBank/DDBJ whole genome shotgun (WGS) entry which is preliminary data.</text>
</comment>
<evidence type="ECO:0000256" key="3">
    <source>
        <dbReference type="ARBA" id="ARBA00022544"/>
    </source>
</evidence>
<proteinExistence type="inferred from homology"/>
<comment type="subcellular location">
    <subcellularLocation>
        <location evidence="1">Membrane</location>
        <topology evidence="1">Lipid-anchor</topology>
    </subcellularLocation>
</comment>
<keyword evidence="11" id="KW-1185">Reference proteome</keyword>
<dbReference type="Pfam" id="PF25198">
    <property type="entry name" value="Spore_GerAC_N"/>
    <property type="match status" value="1"/>
</dbReference>
<dbReference type="AlphaFoldDB" id="A0A7X0RLD0"/>
<dbReference type="GO" id="GO:0009847">
    <property type="term" value="P:spore germination"/>
    <property type="evidence" value="ECO:0007669"/>
    <property type="project" value="InterPro"/>
</dbReference>
<name>A0A7X0RLD0_9BACL</name>
<evidence type="ECO:0000313" key="10">
    <source>
        <dbReference type="EMBL" id="MBB6669618.1"/>
    </source>
</evidence>
<dbReference type="InterPro" id="IPR008844">
    <property type="entry name" value="Spore_GerAC-like"/>
</dbReference>
<protein>
    <submittedName>
        <fullName evidence="10">Ger(X)C family spore germination protein</fullName>
    </submittedName>
</protein>
<dbReference type="PANTHER" id="PTHR35789:SF1">
    <property type="entry name" value="SPORE GERMINATION PROTEIN B3"/>
    <property type="match status" value="1"/>
</dbReference>
<organism evidence="10 11">
    <name type="scientific">Cohnella nanjingensis</name>
    <dbReference type="NCBI Taxonomy" id="1387779"/>
    <lineage>
        <taxon>Bacteria</taxon>
        <taxon>Bacillati</taxon>
        <taxon>Bacillota</taxon>
        <taxon>Bacilli</taxon>
        <taxon>Bacillales</taxon>
        <taxon>Paenibacillaceae</taxon>
        <taxon>Cohnella</taxon>
    </lineage>
</organism>
<evidence type="ECO:0000259" key="9">
    <source>
        <dbReference type="Pfam" id="PF25198"/>
    </source>
</evidence>
<keyword evidence="3" id="KW-0309">Germination</keyword>
<sequence length="370" mass="41280">MKAAACWLLMLVCLAGCTDQRVLEKMGFIRTISFDVAGQDNANMLKVTISIPKSSQNESIVYTTVAHSSKQARAVFDRQNDRRLVNGQIRQILFGEALAKQGIWKHLDATMRDPSVGIHAHVVVAEGDTEKMLSRKYPQGGTAGEYIDNLLRAESATRDIPHANLHTFIRDYYDDGIEPVATILKETPSSLLIDGVALFKKDKYVARVPAADKMYFGLLRDSVDTGELNMDDIRMGKESLPVSLSYIHSRRKIRFSSVKGLTAGTPLKVTIHLRIRGSLLEFYGGEALDNAANQKKLEAGMSRYVEEKCNALIALMQQNKTDSIGIGQHVRNAMKYASWRQLEWDDTFSKADITVRADVKIKDIGKLTRS</sequence>
<comment type="similarity">
    <text evidence="2">Belongs to the GerABKC lipoprotein family.</text>
</comment>
<keyword evidence="4" id="KW-0732">Signal</keyword>
<dbReference type="Gene3D" id="3.30.300.210">
    <property type="entry name" value="Nutrient germinant receptor protein C, domain 3"/>
    <property type="match status" value="1"/>
</dbReference>
<keyword evidence="6" id="KW-0564">Palmitate</keyword>
<keyword evidence="5" id="KW-0472">Membrane</keyword>
<dbReference type="Proteomes" id="UP000547209">
    <property type="component" value="Unassembled WGS sequence"/>
</dbReference>
<keyword evidence="7" id="KW-0449">Lipoprotein</keyword>
<dbReference type="RefSeq" id="WP_185141068.1">
    <property type="nucleotide sequence ID" value="NZ_JACJVP010000003.1"/>
</dbReference>
<dbReference type="NCBIfam" id="TIGR02887">
    <property type="entry name" value="spore_ger_x_C"/>
    <property type="match status" value="1"/>
</dbReference>
<reference evidence="10 11" key="1">
    <citation type="submission" date="2020-08" db="EMBL/GenBank/DDBJ databases">
        <title>Cohnella phylogeny.</title>
        <authorList>
            <person name="Dunlap C."/>
        </authorList>
    </citation>
    <scope>NUCLEOTIDE SEQUENCE [LARGE SCALE GENOMIC DNA]</scope>
    <source>
        <strain evidence="10 11">DSM 28246</strain>
    </source>
</reference>
<dbReference type="EMBL" id="JACJVP010000003">
    <property type="protein sequence ID" value="MBB6669618.1"/>
    <property type="molecule type" value="Genomic_DNA"/>
</dbReference>
<dbReference type="Pfam" id="PF05504">
    <property type="entry name" value="Spore_GerAC"/>
    <property type="match status" value="1"/>
</dbReference>
<evidence type="ECO:0000256" key="5">
    <source>
        <dbReference type="ARBA" id="ARBA00023136"/>
    </source>
</evidence>
<evidence type="ECO:0000256" key="4">
    <source>
        <dbReference type="ARBA" id="ARBA00022729"/>
    </source>
</evidence>
<dbReference type="GO" id="GO:0016020">
    <property type="term" value="C:membrane"/>
    <property type="evidence" value="ECO:0007669"/>
    <property type="project" value="UniProtKB-SubCell"/>
</dbReference>
<dbReference type="InterPro" id="IPR046953">
    <property type="entry name" value="Spore_GerAC-like_C"/>
</dbReference>
<evidence type="ECO:0000256" key="2">
    <source>
        <dbReference type="ARBA" id="ARBA00007886"/>
    </source>
</evidence>
<feature type="domain" description="Spore germination GerAC-like C-terminal" evidence="8">
    <location>
        <begin position="194"/>
        <end position="365"/>
    </location>
</feature>
<gene>
    <name evidence="10" type="ORF">H7C19_02850</name>
</gene>
<dbReference type="PANTHER" id="PTHR35789">
    <property type="entry name" value="SPORE GERMINATION PROTEIN B3"/>
    <property type="match status" value="1"/>
</dbReference>
<dbReference type="InterPro" id="IPR057336">
    <property type="entry name" value="GerAC_N"/>
</dbReference>
<dbReference type="InterPro" id="IPR038501">
    <property type="entry name" value="Spore_GerAC_C_sf"/>
</dbReference>
<evidence type="ECO:0000256" key="1">
    <source>
        <dbReference type="ARBA" id="ARBA00004635"/>
    </source>
</evidence>
<accession>A0A7X0RLD0</accession>
<feature type="domain" description="Spore germination protein N-terminal" evidence="9">
    <location>
        <begin position="19"/>
        <end position="185"/>
    </location>
</feature>
<evidence type="ECO:0000256" key="6">
    <source>
        <dbReference type="ARBA" id="ARBA00023139"/>
    </source>
</evidence>
<evidence type="ECO:0000313" key="11">
    <source>
        <dbReference type="Proteomes" id="UP000547209"/>
    </source>
</evidence>
<evidence type="ECO:0000259" key="8">
    <source>
        <dbReference type="Pfam" id="PF05504"/>
    </source>
</evidence>